<dbReference type="SUPFAM" id="SSF53850">
    <property type="entry name" value="Periplasmic binding protein-like II"/>
    <property type="match status" value="1"/>
</dbReference>
<dbReference type="Proteomes" id="UP000403266">
    <property type="component" value="Unassembled WGS sequence"/>
</dbReference>
<dbReference type="OrthoDB" id="9807134at2"/>
<sequence>MRKITLFSAVVAAAVALGGPVGHAKDWTKVKIGVEGAFPPWNMISPDGKLSGYDIDLTEDLCRRAQVQCELIPGEWSSLIPSLNAGKFDLVLTLGINEIRKKVVDFTIPYASGVATFLTLKGSPIATMPMTGERLNLNDKNAADPVMTRVGEILKGKTVGVVQSTSQEQLIRAYFGSDVDIRTYKTSAERDLDITAGRIDVGFDSGVYATTALAKAENQDLVMTGPFMRGAMLATDVALGMRKGETELKAKFDEAIRAAAEDGTIRKLSVKWSKLDLTPTLSPAAASSQ</sequence>
<feature type="chain" id="PRO_5024457148" evidence="2">
    <location>
        <begin position="25"/>
        <end position="289"/>
    </location>
</feature>
<comment type="caution">
    <text evidence="4">The sequence shown here is derived from an EMBL/GenBank/DDBJ whole genome shotgun (WGS) entry which is preliminary data.</text>
</comment>
<keyword evidence="1 2" id="KW-0732">Signal</keyword>
<dbReference type="PANTHER" id="PTHR35936:SF17">
    <property type="entry name" value="ARGININE-BINDING EXTRACELLULAR PROTEIN ARTP"/>
    <property type="match status" value="1"/>
</dbReference>
<accession>A0A5N7MNQ4</accession>
<dbReference type="InterPro" id="IPR001638">
    <property type="entry name" value="Solute-binding_3/MltF_N"/>
</dbReference>
<dbReference type="SMART" id="SM00062">
    <property type="entry name" value="PBPb"/>
    <property type="match status" value="1"/>
</dbReference>
<feature type="signal peptide" evidence="2">
    <location>
        <begin position="1"/>
        <end position="24"/>
    </location>
</feature>
<proteinExistence type="predicted"/>
<name>A0A5N7MNQ4_9HYPH</name>
<evidence type="ECO:0000256" key="1">
    <source>
        <dbReference type="ARBA" id="ARBA00022729"/>
    </source>
</evidence>
<organism evidence="4 5">
    <name type="scientific">Microvirga tunisiensis</name>
    <dbReference type="NCBI Taxonomy" id="2108360"/>
    <lineage>
        <taxon>Bacteria</taxon>
        <taxon>Pseudomonadati</taxon>
        <taxon>Pseudomonadota</taxon>
        <taxon>Alphaproteobacteria</taxon>
        <taxon>Hyphomicrobiales</taxon>
        <taxon>Methylobacteriaceae</taxon>
        <taxon>Microvirga</taxon>
    </lineage>
</organism>
<dbReference type="PANTHER" id="PTHR35936">
    <property type="entry name" value="MEMBRANE-BOUND LYTIC MUREIN TRANSGLYCOSYLASE F"/>
    <property type="match status" value="1"/>
</dbReference>
<evidence type="ECO:0000259" key="3">
    <source>
        <dbReference type="SMART" id="SM00062"/>
    </source>
</evidence>
<reference evidence="4 5" key="1">
    <citation type="journal article" date="2019" name="Syst. Appl. Microbiol.">
        <title>Microvirga tunisiensis sp. nov., a root nodule symbiotic bacterium isolated from Lupinus micranthus and L. luteus grown in Northern Tunisia.</title>
        <authorList>
            <person name="Msaddak A."/>
            <person name="Rejili M."/>
            <person name="Duran D."/>
            <person name="Mars M."/>
            <person name="Palacios J.M."/>
            <person name="Ruiz-Argueso T."/>
            <person name="Rey L."/>
            <person name="Imperial J."/>
        </authorList>
    </citation>
    <scope>NUCLEOTIDE SEQUENCE [LARGE SCALE GENOMIC DNA]</scope>
    <source>
        <strain evidence="4 5">Lmie10</strain>
    </source>
</reference>
<gene>
    <name evidence="4" type="ORF">FS320_26205</name>
</gene>
<keyword evidence="5" id="KW-1185">Reference proteome</keyword>
<dbReference type="EMBL" id="VOSK01000154">
    <property type="protein sequence ID" value="MPR28543.1"/>
    <property type="molecule type" value="Genomic_DNA"/>
</dbReference>
<feature type="domain" description="Solute-binding protein family 3/N-terminal" evidence="3">
    <location>
        <begin position="29"/>
        <end position="276"/>
    </location>
</feature>
<dbReference type="RefSeq" id="WP_152714893.1">
    <property type="nucleotide sequence ID" value="NZ_VOSK01000154.1"/>
</dbReference>
<protein>
    <submittedName>
        <fullName evidence="4">Transporter substrate-binding domain-containing protein</fullName>
    </submittedName>
</protein>
<evidence type="ECO:0000256" key="2">
    <source>
        <dbReference type="SAM" id="SignalP"/>
    </source>
</evidence>
<dbReference type="Pfam" id="PF00497">
    <property type="entry name" value="SBP_bac_3"/>
    <property type="match status" value="1"/>
</dbReference>
<dbReference type="Gene3D" id="3.40.190.10">
    <property type="entry name" value="Periplasmic binding protein-like II"/>
    <property type="match status" value="2"/>
</dbReference>
<dbReference type="AlphaFoldDB" id="A0A5N7MNQ4"/>
<evidence type="ECO:0000313" key="4">
    <source>
        <dbReference type="EMBL" id="MPR28543.1"/>
    </source>
</evidence>
<evidence type="ECO:0000313" key="5">
    <source>
        <dbReference type="Proteomes" id="UP000403266"/>
    </source>
</evidence>